<reference evidence="4 5" key="1">
    <citation type="submission" date="2018-07" db="EMBL/GenBank/DDBJ databases">
        <title>Genome guided investigation of antibiotics producing actinomycetales strain isolated from a Macau mangrove ecosystem.</title>
        <authorList>
            <person name="Hu D."/>
        </authorList>
    </citation>
    <scope>NUCLEOTIDE SEQUENCE [LARGE SCALE GENOMIC DNA]</scope>
    <source>
        <strain evidence="4 5">2297</strain>
    </source>
</reference>
<dbReference type="PANTHER" id="PTHR45713">
    <property type="entry name" value="FTP DOMAIN-CONTAINING PROTEIN"/>
    <property type="match status" value="1"/>
</dbReference>
<dbReference type="OrthoDB" id="5476529at2"/>
<dbReference type="InterPro" id="IPR033801">
    <property type="entry name" value="CBM6-CBM35-CBM36-like_1"/>
</dbReference>
<organism evidence="4 5">
    <name type="scientific">Streptomyces parvulus</name>
    <dbReference type="NCBI Taxonomy" id="146923"/>
    <lineage>
        <taxon>Bacteria</taxon>
        <taxon>Bacillati</taxon>
        <taxon>Actinomycetota</taxon>
        <taxon>Actinomycetes</taxon>
        <taxon>Kitasatosporales</taxon>
        <taxon>Streptomycetaceae</taxon>
        <taxon>Streptomyces</taxon>
    </lineage>
</organism>
<accession>A0A369VEV7</accession>
<dbReference type="Gene3D" id="2.60.40.10">
    <property type="entry name" value="Immunoglobulins"/>
    <property type="match status" value="2"/>
</dbReference>
<dbReference type="SUPFAM" id="SSF49785">
    <property type="entry name" value="Galactose-binding domain-like"/>
    <property type="match status" value="2"/>
</dbReference>
<dbReference type="InterPro" id="IPR013783">
    <property type="entry name" value="Ig-like_fold"/>
</dbReference>
<dbReference type="CDD" id="cd14490">
    <property type="entry name" value="CBM6-CBM35-CBM36_like_1"/>
    <property type="match status" value="1"/>
</dbReference>
<proteinExistence type="predicted"/>
<dbReference type="RefSeq" id="WP_114526853.1">
    <property type="nucleotide sequence ID" value="NZ_QQBH01000001.1"/>
</dbReference>
<feature type="chain" id="PRO_5016994283" evidence="2">
    <location>
        <begin position="36"/>
        <end position="1129"/>
    </location>
</feature>
<evidence type="ECO:0000313" key="4">
    <source>
        <dbReference type="EMBL" id="RDD91013.1"/>
    </source>
</evidence>
<feature type="region of interest" description="Disordered" evidence="1">
    <location>
        <begin position="178"/>
        <end position="208"/>
    </location>
</feature>
<keyword evidence="2" id="KW-0732">Signal</keyword>
<dbReference type="InterPro" id="IPR011050">
    <property type="entry name" value="Pectin_lyase_fold/virulence"/>
</dbReference>
<dbReference type="Pfam" id="PF00754">
    <property type="entry name" value="F5_F8_type_C"/>
    <property type="match status" value="2"/>
</dbReference>
<protein>
    <submittedName>
        <fullName evidence="4">APHP domain-containing protein</fullName>
    </submittedName>
</protein>
<dbReference type="Gene3D" id="2.60.120.260">
    <property type="entry name" value="Galactose-binding domain-like"/>
    <property type="match status" value="2"/>
</dbReference>
<dbReference type="Pfam" id="PF07705">
    <property type="entry name" value="CARDB"/>
    <property type="match status" value="2"/>
</dbReference>
<feature type="domain" description="F5/8 type C" evidence="3">
    <location>
        <begin position="30"/>
        <end position="180"/>
    </location>
</feature>
<dbReference type="PANTHER" id="PTHR45713:SF6">
    <property type="entry name" value="F5_8 TYPE C DOMAIN-CONTAINING PROTEIN"/>
    <property type="match status" value="1"/>
</dbReference>
<dbReference type="InterPro" id="IPR051941">
    <property type="entry name" value="BG_Antigen-Binding_Lectin"/>
</dbReference>
<dbReference type="InterPro" id="IPR012334">
    <property type="entry name" value="Pectin_lyas_fold"/>
</dbReference>
<dbReference type="GO" id="GO:0005975">
    <property type="term" value="P:carbohydrate metabolic process"/>
    <property type="evidence" value="ECO:0007669"/>
    <property type="project" value="UniProtKB-ARBA"/>
</dbReference>
<dbReference type="AlphaFoldDB" id="A0A369VEV7"/>
<dbReference type="Proteomes" id="UP000253742">
    <property type="component" value="Unassembled WGS sequence"/>
</dbReference>
<evidence type="ECO:0000313" key="5">
    <source>
        <dbReference type="Proteomes" id="UP000253742"/>
    </source>
</evidence>
<dbReference type="SUPFAM" id="SSF51126">
    <property type="entry name" value="Pectin lyase-like"/>
    <property type="match status" value="1"/>
</dbReference>
<dbReference type="EMBL" id="QQBH01000001">
    <property type="protein sequence ID" value="RDD91013.1"/>
    <property type="molecule type" value="Genomic_DNA"/>
</dbReference>
<comment type="caution">
    <text evidence="4">The sequence shown here is derived from an EMBL/GenBank/DDBJ whole genome shotgun (WGS) entry which is preliminary data.</text>
</comment>
<dbReference type="InterPro" id="IPR011635">
    <property type="entry name" value="CARDB"/>
</dbReference>
<evidence type="ECO:0000259" key="3">
    <source>
        <dbReference type="PROSITE" id="PS50022"/>
    </source>
</evidence>
<dbReference type="PROSITE" id="PS50022">
    <property type="entry name" value="FA58C_3"/>
    <property type="match status" value="1"/>
</dbReference>
<feature type="signal peptide" evidence="2">
    <location>
        <begin position="1"/>
        <end position="35"/>
    </location>
</feature>
<evidence type="ECO:0000256" key="1">
    <source>
        <dbReference type="SAM" id="MobiDB-lite"/>
    </source>
</evidence>
<dbReference type="Gene3D" id="2.160.20.10">
    <property type="entry name" value="Single-stranded right-handed beta-helix, Pectin lyase-like"/>
    <property type="match status" value="1"/>
</dbReference>
<gene>
    <name evidence="4" type="ORF">DVZ84_01985</name>
</gene>
<dbReference type="InterPro" id="IPR006626">
    <property type="entry name" value="PbH1"/>
</dbReference>
<name>A0A369VEV7_9ACTN</name>
<dbReference type="Pfam" id="PF22816">
    <property type="entry name" value="CatAgl_D2"/>
    <property type="match status" value="1"/>
</dbReference>
<dbReference type="STRING" id="146923.Spa2297_03175"/>
<evidence type="ECO:0000256" key="2">
    <source>
        <dbReference type="SAM" id="SignalP"/>
    </source>
</evidence>
<dbReference type="SMART" id="SM00231">
    <property type="entry name" value="FA58C"/>
    <property type="match status" value="1"/>
</dbReference>
<dbReference type="InterPro" id="IPR008979">
    <property type="entry name" value="Galactose-bd-like_sf"/>
</dbReference>
<dbReference type="InterPro" id="IPR000421">
    <property type="entry name" value="FA58C"/>
</dbReference>
<dbReference type="SMART" id="SM00710">
    <property type="entry name" value="PbH1"/>
    <property type="match status" value="8"/>
</dbReference>
<dbReference type="InterPro" id="IPR055149">
    <property type="entry name" value="Agl_cat_D2"/>
</dbReference>
<sequence>MRWRSLGRRSLPGAAVAGLMTVGLLPLPLAATAQAAPAKAAADVNLALGRPAQAGGSHGAYPAGNATDGTQATYWEGPAGSFPQWLQVDLGAARDVDRVVLKLPAGWESRSQSLSVRGSTDGSTFRTLAAGAARAFSPDRANTVAVDLPSAAGTRYVRVDITGNTGWNAAQLSELEVYGDETDPGPPPTGTNLARNKPAEATSSTQSYVAANATDDSTSTYWEAAGHPADLTVKLGADADVSGVVVKLNPDPVWAARTQSIQVLGRAAGASGFTSLRDRADYAFSPGQANTVSIPVSGRMADVRLRFFSNTGAPGGQVAEFQVLGTAAPAPDLTVTGLDWSPAAPSERDAVTVNATVRNAGTARSAATTTEVTVEGAAAGSASVPALDPGQSAQVAVSTGTHAAGSYAVAAVADPRDTVAELDDTNNSRTATDRLVVGQAPGPDLEVRSITTNPANPAVGADVSFTVAVHNRGTSATAAGSVTRVQAGSSTLNGTTGQVAAGATVNVPVSGTWKATGGGVTLTASADATNVVAETNENNNVLAKSLVVGRGAAVPYTEYEAEDGRYDGTLLTSDAKRTFGHTNFGTESSGRESVRLDSTGDHVEFTSTTPTNSIVVRNSIPDAPGGGGADATISLYADGRFVQKLNLSSKHSWLYGSTDDPEGLTNRPGGDARRLFDESHALLNQTFPQGTQFRLQRDAGDTAAFYVIDLIDLEQVAPPAAKPANCTSITQYGAIPGDGLDDTDAIQRAVTADQNGQIDCVWIPAGQWRQEQKILTDDPQNRGQFNQVGIRDVTIRGAGMWHSQLYTLTPPHEAGGINHPHEGNFGFDIDNNTKISDIAIFGSGTIRGGDGNHEGGVGLNGRFGKDTKITNVWIEHANVGVWAGRDYSNIPELWGPGDGLEFTGVRIRNTYADGVNFANGTRNSTVYNSSFRNTGDDALAVWASKYVKDTSVDVGHDNHFRNNTIQLPWRANGIAVYGGYGNTIENNVISDTMNYPGIMLATDHDPLPFSGQTLIAGNALHRTGGAFWNEDQEFGAITLFAQGQDIPGVTIRDTEILDSTYDGIQFKTGGGAMPDVKISNVRIDKSNNGSGILAMGGARGSATLTDVTITNSAEEDVTIEPGSQFRINR</sequence>
<dbReference type="Pfam" id="PF22815">
    <property type="entry name" value="CatAgl_D1"/>
    <property type="match status" value="1"/>
</dbReference>